<dbReference type="Pfam" id="PF01614">
    <property type="entry name" value="IclR_C"/>
    <property type="match status" value="1"/>
</dbReference>
<evidence type="ECO:0000313" key="8">
    <source>
        <dbReference type="Proteomes" id="UP001500466"/>
    </source>
</evidence>
<dbReference type="PANTHER" id="PTHR30136:SF35">
    <property type="entry name" value="HTH-TYPE TRANSCRIPTIONAL REGULATOR RV1719"/>
    <property type="match status" value="1"/>
</dbReference>
<evidence type="ECO:0000259" key="5">
    <source>
        <dbReference type="PROSITE" id="PS51077"/>
    </source>
</evidence>
<sequence>MVGDEEAGGTLQGRPAGGAGQTVATVTRAADVLAYFCDARRRDLGITEIAAGLRMSKASVHRILASLRSRGLVELAPDTHRYSLGPLAMRLGLAYLDALDVRALAAPELRGLSQCTGETATLSVRVGDARVYVDQVTPAREVIMSVTLGAPIPLYLGASSKALLAWLPEAADDAALARIIRHGKAISRRRPGSSAAPGMRALGGELADIRARGWARSLGERHPGAGSIAAPLFDHQNNVVAVFSICGPEERFRDLDDQSARMLVAACRRVSARLGHVPSCEAVGMFGPRP</sequence>
<dbReference type="InterPro" id="IPR005471">
    <property type="entry name" value="Tscrpt_reg_IclR_N"/>
</dbReference>
<name>A0ABP9I409_9ACTN</name>
<dbReference type="Proteomes" id="UP001500466">
    <property type="component" value="Unassembled WGS sequence"/>
</dbReference>
<dbReference type="InterPro" id="IPR050707">
    <property type="entry name" value="HTH_MetabolicPath_Reg"/>
</dbReference>
<reference evidence="8" key="1">
    <citation type="journal article" date="2019" name="Int. J. Syst. Evol. Microbiol.">
        <title>The Global Catalogue of Microorganisms (GCM) 10K type strain sequencing project: providing services to taxonomists for standard genome sequencing and annotation.</title>
        <authorList>
            <consortium name="The Broad Institute Genomics Platform"/>
            <consortium name="The Broad Institute Genome Sequencing Center for Infectious Disease"/>
            <person name="Wu L."/>
            <person name="Ma J."/>
        </authorList>
    </citation>
    <scope>NUCLEOTIDE SEQUENCE [LARGE SCALE GENOMIC DNA]</scope>
    <source>
        <strain evidence="8">JCM 17986</strain>
    </source>
</reference>
<dbReference type="PROSITE" id="PS51077">
    <property type="entry name" value="HTH_ICLR"/>
    <property type="match status" value="1"/>
</dbReference>
<dbReference type="InterPro" id="IPR014757">
    <property type="entry name" value="Tscrpt_reg_IclR_C"/>
</dbReference>
<dbReference type="SUPFAM" id="SSF55781">
    <property type="entry name" value="GAF domain-like"/>
    <property type="match status" value="1"/>
</dbReference>
<dbReference type="InterPro" id="IPR036388">
    <property type="entry name" value="WH-like_DNA-bd_sf"/>
</dbReference>
<dbReference type="Gene3D" id="1.10.10.10">
    <property type="entry name" value="Winged helix-like DNA-binding domain superfamily/Winged helix DNA-binding domain"/>
    <property type="match status" value="1"/>
</dbReference>
<keyword evidence="8" id="KW-1185">Reference proteome</keyword>
<keyword evidence="3" id="KW-0804">Transcription</keyword>
<evidence type="ECO:0000259" key="6">
    <source>
        <dbReference type="PROSITE" id="PS51078"/>
    </source>
</evidence>
<proteinExistence type="predicted"/>
<accession>A0ABP9I409</accession>
<keyword evidence="2" id="KW-0238">DNA-binding</keyword>
<dbReference type="PROSITE" id="PS51078">
    <property type="entry name" value="ICLR_ED"/>
    <property type="match status" value="1"/>
</dbReference>
<feature type="domain" description="IclR-ED" evidence="6">
    <location>
        <begin position="87"/>
        <end position="276"/>
    </location>
</feature>
<dbReference type="PANTHER" id="PTHR30136">
    <property type="entry name" value="HELIX-TURN-HELIX TRANSCRIPTIONAL REGULATOR, ICLR FAMILY"/>
    <property type="match status" value="1"/>
</dbReference>
<evidence type="ECO:0000256" key="3">
    <source>
        <dbReference type="ARBA" id="ARBA00023163"/>
    </source>
</evidence>
<dbReference type="SMART" id="SM00346">
    <property type="entry name" value="HTH_ICLR"/>
    <property type="match status" value="1"/>
</dbReference>
<dbReference type="InterPro" id="IPR036390">
    <property type="entry name" value="WH_DNA-bd_sf"/>
</dbReference>
<organism evidence="7 8">
    <name type="scientific">Yinghuangia aomiensis</name>
    <dbReference type="NCBI Taxonomy" id="676205"/>
    <lineage>
        <taxon>Bacteria</taxon>
        <taxon>Bacillati</taxon>
        <taxon>Actinomycetota</taxon>
        <taxon>Actinomycetes</taxon>
        <taxon>Kitasatosporales</taxon>
        <taxon>Streptomycetaceae</taxon>
        <taxon>Yinghuangia</taxon>
    </lineage>
</organism>
<dbReference type="EMBL" id="BAABHS010000033">
    <property type="protein sequence ID" value="GAA4987479.1"/>
    <property type="molecule type" value="Genomic_DNA"/>
</dbReference>
<keyword evidence="1" id="KW-0805">Transcription regulation</keyword>
<evidence type="ECO:0000313" key="7">
    <source>
        <dbReference type="EMBL" id="GAA4987479.1"/>
    </source>
</evidence>
<comment type="caution">
    <text evidence="7">The sequence shown here is derived from an EMBL/GenBank/DDBJ whole genome shotgun (WGS) entry which is preliminary data.</text>
</comment>
<dbReference type="SUPFAM" id="SSF46785">
    <property type="entry name" value="Winged helix' DNA-binding domain"/>
    <property type="match status" value="1"/>
</dbReference>
<evidence type="ECO:0000256" key="2">
    <source>
        <dbReference type="ARBA" id="ARBA00023125"/>
    </source>
</evidence>
<feature type="domain" description="HTH iclR-type" evidence="5">
    <location>
        <begin position="23"/>
        <end position="86"/>
    </location>
</feature>
<dbReference type="InterPro" id="IPR029016">
    <property type="entry name" value="GAF-like_dom_sf"/>
</dbReference>
<evidence type="ECO:0000256" key="1">
    <source>
        <dbReference type="ARBA" id="ARBA00023015"/>
    </source>
</evidence>
<dbReference type="Pfam" id="PF09339">
    <property type="entry name" value="HTH_IclR"/>
    <property type="match status" value="1"/>
</dbReference>
<gene>
    <name evidence="7" type="ORF">GCM10023205_67850</name>
</gene>
<feature type="region of interest" description="Disordered" evidence="4">
    <location>
        <begin position="1"/>
        <end position="20"/>
    </location>
</feature>
<dbReference type="Gene3D" id="3.30.450.40">
    <property type="match status" value="1"/>
</dbReference>
<evidence type="ECO:0000256" key="4">
    <source>
        <dbReference type="SAM" id="MobiDB-lite"/>
    </source>
</evidence>
<protein>
    <submittedName>
        <fullName evidence="7">IclR family transcriptional regulator</fullName>
    </submittedName>
</protein>